<dbReference type="AlphaFoldDB" id="A0A2M7VAM1"/>
<proteinExistence type="inferred from homology"/>
<dbReference type="HAMAP" id="MF_00252">
    <property type="entry name" value="Lys_tRNA_synth_class2"/>
    <property type="match status" value="1"/>
</dbReference>
<keyword evidence="7 8" id="KW-0460">Magnesium</keyword>
<dbReference type="InterPro" id="IPR012340">
    <property type="entry name" value="NA-bd_OB-fold"/>
</dbReference>
<dbReference type="SUPFAM" id="SSF55681">
    <property type="entry name" value="Class II aaRS and biotin synthetases"/>
    <property type="match status" value="1"/>
</dbReference>
<dbReference type="PROSITE" id="PS50862">
    <property type="entry name" value="AA_TRNA_LIGASE_II"/>
    <property type="match status" value="1"/>
</dbReference>
<dbReference type="EC" id="6.1.1.6" evidence="7"/>
<comment type="catalytic activity">
    <reaction evidence="6 7 8">
        <text>tRNA(Lys) + L-lysine + ATP = L-lysyl-tRNA(Lys) + AMP + diphosphate</text>
        <dbReference type="Rhea" id="RHEA:20792"/>
        <dbReference type="Rhea" id="RHEA-COMP:9696"/>
        <dbReference type="Rhea" id="RHEA-COMP:9697"/>
        <dbReference type="ChEBI" id="CHEBI:30616"/>
        <dbReference type="ChEBI" id="CHEBI:32551"/>
        <dbReference type="ChEBI" id="CHEBI:33019"/>
        <dbReference type="ChEBI" id="CHEBI:78442"/>
        <dbReference type="ChEBI" id="CHEBI:78529"/>
        <dbReference type="ChEBI" id="CHEBI:456215"/>
        <dbReference type="EC" id="6.1.1.6"/>
    </reaction>
</comment>
<dbReference type="NCBIfam" id="NF001756">
    <property type="entry name" value="PRK00484.1"/>
    <property type="match status" value="1"/>
</dbReference>
<comment type="similarity">
    <text evidence="7">Belongs to the class-II aminoacyl-tRNA synthetase family.</text>
</comment>
<dbReference type="InterPro" id="IPR006195">
    <property type="entry name" value="aa-tRNA-synth_II"/>
</dbReference>
<dbReference type="GO" id="GO:0005829">
    <property type="term" value="C:cytosol"/>
    <property type="evidence" value="ECO:0007669"/>
    <property type="project" value="TreeGrafter"/>
</dbReference>
<accession>A0A2M7VAM1</accession>
<comment type="caution">
    <text evidence="7">Lacks conserved residue(s) required for the propagation of feature annotation.</text>
</comment>
<organism evidence="10 11">
    <name type="scientific">Candidatus Magasanikbacteria bacterium CG_4_10_14_0_2_um_filter_33_14</name>
    <dbReference type="NCBI Taxonomy" id="1974636"/>
    <lineage>
        <taxon>Bacteria</taxon>
        <taxon>Candidatus Magasanikiibacteriota</taxon>
    </lineage>
</organism>
<comment type="subunit">
    <text evidence="7">Homodimer.</text>
</comment>
<feature type="domain" description="Aminoacyl-transfer RNA synthetases class-II family profile" evidence="9">
    <location>
        <begin position="171"/>
        <end position="487"/>
    </location>
</feature>
<dbReference type="InterPro" id="IPR004364">
    <property type="entry name" value="Aa-tRNA-synt_II"/>
</dbReference>
<dbReference type="InterPro" id="IPR018149">
    <property type="entry name" value="Lys-tRNA-synth_II_C"/>
</dbReference>
<name>A0A2M7VAM1_9BACT</name>
<dbReference type="GO" id="GO:0000049">
    <property type="term" value="F:tRNA binding"/>
    <property type="evidence" value="ECO:0007669"/>
    <property type="project" value="TreeGrafter"/>
</dbReference>
<keyword evidence="5 7" id="KW-0030">Aminoacyl-tRNA synthetase</keyword>
<evidence type="ECO:0000256" key="5">
    <source>
        <dbReference type="ARBA" id="ARBA00023146"/>
    </source>
</evidence>
<evidence type="ECO:0000256" key="2">
    <source>
        <dbReference type="ARBA" id="ARBA00022723"/>
    </source>
</evidence>
<evidence type="ECO:0000256" key="8">
    <source>
        <dbReference type="RuleBase" id="RU000336"/>
    </source>
</evidence>
<feature type="binding site" evidence="7">
    <location>
        <position position="406"/>
    </location>
    <ligand>
        <name>Mg(2+)</name>
        <dbReference type="ChEBI" id="CHEBI:18420"/>
        <label>2</label>
    </ligand>
</feature>
<evidence type="ECO:0000313" key="11">
    <source>
        <dbReference type="Proteomes" id="UP000231453"/>
    </source>
</evidence>
<dbReference type="InterPro" id="IPR004365">
    <property type="entry name" value="NA-bd_OB_tRNA"/>
</dbReference>
<evidence type="ECO:0000256" key="1">
    <source>
        <dbReference type="ARBA" id="ARBA00022598"/>
    </source>
</evidence>
<evidence type="ECO:0000256" key="6">
    <source>
        <dbReference type="ARBA" id="ARBA00048573"/>
    </source>
</evidence>
<dbReference type="InterPro" id="IPR002313">
    <property type="entry name" value="Lys-tRNA-ligase_II"/>
</dbReference>
<dbReference type="SUPFAM" id="SSF50249">
    <property type="entry name" value="Nucleic acid-binding proteins"/>
    <property type="match status" value="1"/>
</dbReference>
<dbReference type="GO" id="GO:0005524">
    <property type="term" value="F:ATP binding"/>
    <property type="evidence" value="ECO:0007669"/>
    <property type="project" value="UniProtKB-UniRule"/>
</dbReference>
<evidence type="ECO:0000256" key="4">
    <source>
        <dbReference type="ARBA" id="ARBA00022840"/>
    </source>
</evidence>
<dbReference type="PANTHER" id="PTHR42918:SF15">
    <property type="entry name" value="LYSINE--TRNA LIGASE, CHLOROPLASTIC_MITOCHONDRIAL"/>
    <property type="match status" value="1"/>
</dbReference>
<dbReference type="InterPro" id="IPR045864">
    <property type="entry name" value="aa-tRNA-synth_II/BPL/LPL"/>
</dbReference>
<keyword evidence="3 7" id="KW-0547">Nucleotide-binding</keyword>
<dbReference type="Pfam" id="PF01336">
    <property type="entry name" value="tRNA_anti-codon"/>
    <property type="match status" value="1"/>
</dbReference>
<keyword evidence="4 7" id="KW-0067">ATP-binding</keyword>
<dbReference type="GO" id="GO:0004824">
    <property type="term" value="F:lysine-tRNA ligase activity"/>
    <property type="evidence" value="ECO:0007669"/>
    <property type="project" value="UniProtKB-UniRule"/>
</dbReference>
<dbReference type="NCBIfam" id="TIGR00499">
    <property type="entry name" value="lysS_bact"/>
    <property type="match status" value="1"/>
</dbReference>
<dbReference type="Pfam" id="PF00152">
    <property type="entry name" value="tRNA-synt_2"/>
    <property type="match status" value="1"/>
</dbReference>
<evidence type="ECO:0000313" key="10">
    <source>
        <dbReference type="EMBL" id="PIZ95925.1"/>
    </source>
</evidence>
<dbReference type="GO" id="GO:0000287">
    <property type="term" value="F:magnesium ion binding"/>
    <property type="evidence" value="ECO:0007669"/>
    <property type="project" value="UniProtKB-UniRule"/>
</dbReference>
<keyword evidence="7" id="KW-0648">Protein biosynthesis</keyword>
<dbReference type="GO" id="GO:0006430">
    <property type="term" value="P:lysyl-tRNA aminoacylation"/>
    <property type="evidence" value="ECO:0007669"/>
    <property type="project" value="UniProtKB-UniRule"/>
</dbReference>
<keyword evidence="7" id="KW-0963">Cytoplasm</keyword>
<feature type="binding site" evidence="7">
    <location>
        <position position="406"/>
    </location>
    <ligand>
        <name>Mg(2+)</name>
        <dbReference type="ChEBI" id="CHEBI:18420"/>
        <label>1</label>
    </ligand>
</feature>
<reference evidence="11" key="1">
    <citation type="submission" date="2017-09" db="EMBL/GenBank/DDBJ databases">
        <title>Depth-based differentiation of microbial function through sediment-hosted aquifers and enrichment of novel symbionts in the deep terrestrial subsurface.</title>
        <authorList>
            <person name="Probst A.J."/>
            <person name="Ladd B."/>
            <person name="Jarett J.K."/>
            <person name="Geller-Mcgrath D.E."/>
            <person name="Sieber C.M.K."/>
            <person name="Emerson J.B."/>
            <person name="Anantharaman K."/>
            <person name="Thomas B.C."/>
            <person name="Malmstrom R."/>
            <person name="Stieglmeier M."/>
            <person name="Klingl A."/>
            <person name="Woyke T."/>
            <person name="Ryan C.M."/>
            <person name="Banfield J.F."/>
        </authorList>
    </citation>
    <scope>NUCLEOTIDE SEQUENCE [LARGE SCALE GENOMIC DNA]</scope>
</reference>
<evidence type="ECO:0000259" key="9">
    <source>
        <dbReference type="PROSITE" id="PS50862"/>
    </source>
</evidence>
<keyword evidence="2 7" id="KW-0479">Metal-binding</keyword>
<dbReference type="Proteomes" id="UP000231453">
    <property type="component" value="Unassembled WGS sequence"/>
</dbReference>
<evidence type="ECO:0000256" key="3">
    <source>
        <dbReference type="ARBA" id="ARBA00022741"/>
    </source>
</evidence>
<gene>
    <name evidence="7 10" type="primary">lysS</name>
    <name evidence="10" type="ORF">COX80_03035</name>
</gene>
<protein>
    <recommendedName>
        <fullName evidence="7">Lysine--tRNA ligase</fullName>
        <ecNumber evidence="7">6.1.1.6</ecNumber>
    </recommendedName>
    <alternativeName>
        <fullName evidence="7">Lysyl-tRNA synthetase</fullName>
        <shortName evidence="7">LysRS</shortName>
    </alternativeName>
</protein>
<dbReference type="InterPro" id="IPR044136">
    <property type="entry name" value="Lys-tRNA-ligase_II_N"/>
</dbReference>
<dbReference type="EMBL" id="PFPL01000042">
    <property type="protein sequence ID" value="PIZ95925.1"/>
    <property type="molecule type" value="Genomic_DNA"/>
</dbReference>
<comment type="subcellular location">
    <subcellularLocation>
        <location evidence="7">Cytoplasm</location>
    </subcellularLocation>
</comment>
<sequence length="500" mass="58190">MSQQPEININDEREIRLRKLHELEEAGLSIYPARINRKQTIQEALDSKEDAELNVVGRIMTKRDMGKLMFCHLQDESDRMQIAFKQDEVGVDNYKLFSKKIDSADIIEVTGTKFLTHKGEPSILVKEWKLLAKSVLPLPDKFHGLNDEEVRYRKRYLDFLVNPEEKEKIIVRGKILRYIREFLQNENFIEVETPVLETISSGAMAKTFDTHLNAYDLDVHLRICMGELWQKRLLVGGFEKTFEMGRAFRNEGVDHQHNPEFTMLEYYWAYADYEDNMTMHEKMIPYVVENSIGKLEVEVDEHKINFAGPYPRISFHDAVLKFSGIDIDEYTDLEELKKVMSVKGYDHENLTERGKLLDNLYKQSARKNLIQPTFVLNYPIELKPLAKKAEDPRYTEMFQLIVNGFELSNSYTELNDPIDQRERFEEQVKNKEEGDEEAMANDWSYVEALEHGMPPATGTGIGIDRFAALITGSHTLREVTAFPLMKPVEENLEKLEKEST</sequence>
<dbReference type="Gene3D" id="2.40.50.140">
    <property type="entry name" value="Nucleic acid-binding proteins"/>
    <property type="match status" value="1"/>
</dbReference>
<comment type="caution">
    <text evidence="10">The sequence shown here is derived from an EMBL/GenBank/DDBJ whole genome shotgun (WGS) entry which is preliminary data.</text>
</comment>
<keyword evidence="1 7" id="KW-0436">Ligase</keyword>
<dbReference type="PANTHER" id="PTHR42918">
    <property type="entry name" value="LYSYL-TRNA SYNTHETASE"/>
    <property type="match status" value="1"/>
</dbReference>
<evidence type="ECO:0000256" key="7">
    <source>
        <dbReference type="HAMAP-Rule" id="MF_00252"/>
    </source>
</evidence>
<dbReference type="CDD" id="cd04322">
    <property type="entry name" value="LysRS_N"/>
    <property type="match status" value="1"/>
</dbReference>
<dbReference type="PRINTS" id="PR00982">
    <property type="entry name" value="TRNASYNTHLYS"/>
</dbReference>
<dbReference type="Gene3D" id="3.30.930.10">
    <property type="entry name" value="Bira Bifunctional Protein, Domain 2"/>
    <property type="match status" value="1"/>
</dbReference>
<comment type="cofactor">
    <cofactor evidence="7 8">
        <name>Mg(2+)</name>
        <dbReference type="ChEBI" id="CHEBI:18420"/>
    </cofactor>
    <text evidence="7 8">Binds 3 Mg(2+) ions per subunit.</text>
</comment>